<evidence type="ECO:0000256" key="1">
    <source>
        <dbReference type="ARBA" id="ARBA00022737"/>
    </source>
</evidence>
<evidence type="ECO:0000256" key="3">
    <source>
        <dbReference type="PROSITE-ProRule" id="PRU00023"/>
    </source>
</evidence>
<evidence type="ECO:0000313" key="5">
    <source>
        <dbReference type="Proteomes" id="UP001353858"/>
    </source>
</evidence>
<dbReference type="InterPro" id="IPR036770">
    <property type="entry name" value="Ankyrin_rpt-contain_sf"/>
</dbReference>
<accession>A0AAN7SGD1</accession>
<dbReference type="InterPro" id="IPR002110">
    <property type="entry name" value="Ankyrin_rpt"/>
</dbReference>
<keyword evidence="5" id="KW-1185">Reference proteome</keyword>
<dbReference type="SMART" id="SM00248">
    <property type="entry name" value="ANK"/>
    <property type="match status" value="5"/>
</dbReference>
<feature type="repeat" description="ANK" evidence="3">
    <location>
        <begin position="469"/>
        <end position="501"/>
    </location>
</feature>
<dbReference type="PANTHER" id="PTHR24198">
    <property type="entry name" value="ANKYRIN REPEAT AND PROTEIN KINASE DOMAIN-CONTAINING PROTEIN"/>
    <property type="match status" value="1"/>
</dbReference>
<proteinExistence type="predicted"/>
<dbReference type="SUPFAM" id="SSF48403">
    <property type="entry name" value="Ankyrin repeat"/>
    <property type="match status" value="1"/>
</dbReference>
<keyword evidence="2 3" id="KW-0040">ANK repeat</keyword>
<dbReference type="Pfam" id="PF12796">
    <property type="entry name" value="Ank_2"/>
    <property type="match status" value="1"/>
</dbReference>
<reference evidence="5" key="1">
    <citation type="submission" date="2023-01" db="EMBL/GenBank/DDBJ databases">
        <title>Key to firefly adult light organ development and bioluminescence: homeobox transcription factors regulate luciferase expression and transportation to peroxisome.</title>
        <authorList>
            <person name="Fu X."/>
        </authorList>
    </citation>
    <scope>NUCLEOTIDE SEQUENCE [LARGE SCALE GENOMIC DNA]</scope>
</reference>
<organism evidence="4 5">
    <name type="scientific">Aquatica leii</name>
    <dbReference type="NCBI Taxonomy" id="1421715"/>
    <lineage>
        <taxon>Eukaryota</taxon>
        <taxon>Metazoa</taxon>
        <taxon>Ecdysozoa</taxon>
        <taxon>Arthropoda</taxon>
        <taxon>Hexapoda</taxon>
        <taxon>Insecta</taxon>
        <taxon>Pterygota</taxon>
        <taxon>Neoptera</taxon>
        <taxon>Endopterygota</taxon>
        <taxon>Coleoptera</taxon>
        <taxon>Polyphaga</taxon>
        <taxon>Elateriformia</taxon>
        <taxon>Elateroidea</taxon>
        <taxon>Lampyridae</taxon>
        <taxon>Luciolinae</taxon>
        <taxon>Aquatica</taxon>
    </lineage>
</organism>
<dbReference type="PROSITE" id="PS50297">
    <property type="entry name" value="ANK_REP_REGION"/>
    <property type="match status" value="2"/>
</dbReference>
<gene>
    <name evidence="4" type="ORF">RN001_010890</name>
</gene>
<dbReference type="PROSITE" id="PS50088">
    <property type="entry name" value="ANK_REPEAT"/>
    <property type="match status" value="2"/>
</dbReference>
<evidence type="ECO:0000256" key="2">
    <source>
        <dbReference type="ARBA" id="ARBA00023043"/>
    </source>
</evidence>
<dbReference type="PANTHER" id="PTHR24198:SF165">
    <property type="entry name" value="ANKYRIN REPEAT-CONTAINING PROTEIN-RELATED"/>
    <property type="match status" value="1"/>
</dbReference>
<sequence length="597" mass="68117">MSYVALSQSLPRCDNTKSTNYGSSFEMCTAAIVLLRCCKEKIDAEVLINDATYAPWDDLVLKYEDQTICFQLKHTGAVKKNKLKKCLDKRSEIWYRYPNLTFVYLTTAVAPDSILRLGRLNTIPKICNYFLTSNHVFYDSNTYFCTNQHDVAQAYCDIHDALQDLIGEEYASKDFLRSLQLGFKEFIRKRFYRLTEPDSTLTTREVCQHLGYAILSQFIIPYSYPANNHVFCKLFKEKLNETGIIVLNHRLKSSIKDNIWKYLVKLPRGKHHLGGEWSFGNTLHMPLFSPKKKTDIRILRALELMDYNCKVIILRPRLFNKDLNRTMLATLKIVGSLKFQQDDGIETLKYVEVKPRRLPNDGLHEDLFSKLARDFNAKDQRILEAHDESSYVNEEILVDKVRVTPLIAVIKTQGVDVRLVDDLIKRGANLNAVVSGGFTALYYAVVNDRSDIVRTLLNHGAKPDSVDRFGNTPLFVACSEGKNRIVELLLKHGSNRYAADAFGMTPIFRAYKAANYQILHLLLQGNKHPTAANAKGCHILHQAALDGDVECLKCVINSFPNLKVFMTGNAAGKNPLQIARENNNKEFIEIFKNCLYV</sequence>
<protein>
    <submittedName>
        <fullName evidence="4">Uncharacterized protein</fullName>
    </submittedName>
</protein>
<keyword evidence="1" id="KW-0677">Repeat</keyword>
<comment type="caution">
    <text evidence="4">The sequence shown here is derived from an EMBL/GenBank/DDBJ whole genome shotgun (WGS) entry which is preliminary data.</text>
</comment>
<dbReference type="Gene3D" id="1.25.40.20">
    <property type="entry name" value="Ankyrin repeat-containing domain"/>
    <property type="match status" value="1"/>
</dbReference>
<dbReference type="EMBL" id="JARPUR010000004">
    <property type="protein sequence ID" value="KAK4878384.1"/>
    <property type="molecule type" value="Genomic_DNA"/>
</dbReference>
<feature type="repeat" description="ANK" evidence="3">
    <location>
        <begin position="436"/>
        <end position="468"/>
    </location>
</feature>
<name>A0AAN7SGD1_9COLE</name>
<evidence type="ECO:0000313" key="4">
    <source>
        <dbReference type="EMBL" id="KAK4878384.1"/>
    </source>
</evidence>
<dbReference type="AlphaFoldDB" id="A0AAN7SGD1"/>
<dbReference type="Proteomes" id="UP001353858">
    <property type="component" value="Unassembled WGS sequence"/>
</dbReference>